<protein>
    <submittedName>
        <fullName evidence="2">DUF4956 domain-containing protein</fullName>
    </submittedName>
</protein>
<dbReference type="EMBL" id="QVLU01000002">
    <property type="protein sequence ID" value="RGE74052.1"/>
    <property type="molecule type" value="Genomic_DNA"/>
</dbReference>
<name>A0A3E3J435_9FIRM</name>
<keyword evidence="1" id="KW-0812">Transmembrane</keyword>
<evidence type="ECO:0000256" key="1">
    <source>
        <dbReference type="SAM" id="Phobius"/>
    </source>
</evidence>
<keyword evidence="1" id="KW-0472">Membrane</keyword>
<organism evidence="2 3">
    <name type="scientific">Eisenbergiella massiliensis</name>
    <dbReference type="NCBI Taxonomy" id="1720294"/>
    <lineage>
        <taxon>Bacteria</taxon>
        <taxon>Bacillati</taxon>
        <taxon>Bacillota</taxon>
        <taxon>Clostridia</taxon>
        <taxon>Lachnospirales</taxon>
        <taxon>Lachnospiraceae</taxon>
        <taxon>Eisenbergiella</taxon>
    </lineage>
</organism>
<reference evidence="2 3" key="1">
    <citation type="submission" date="2018-08" db="EMBL/GenBank/DDBJ databases">
        <title>A genome reference for cultivated species of the human gut microbiota.</title>
        <authorList>
            <person name="Zou Y."/>
            <person name="Xue W."/>
            <person name="Luo G."/>
        </authorList>
    </citation>
    <scope>NUCLEOTIDE SEQUENCE [LARGE SCALE GENOMIC DNA]</scope>
    <source>
        <strain evidence="2 3">AF26-4BH</strain>
    </source>
</reference>
<feature type="transmembrane region" description="Helical" evidence="1">
    <location>
        <begin position="53"/>
        <end position="80"/>
    </location>
</feature>
<keyword evidence="1" id="KW-1133">Transmembrane helix</keyword>
<feature type="transmembrane region" description="Helical" evidence="1">
    <location>
        <begin position="100"/>
        <end position="133"/>
    </location>
</feature>
<dbReference type="PROSITE" id="PS51257">
    <property type="entry name" value="PROKAR_LIPOPROTEIN"/>
    <property type="match status" value="1"/>
</dbReference>
<gene>
    <name evidence="2" type="ORF">DWY69_02915</name>
</gene>
<evidence type="ECO:0000313" key="2">
    <source>
        <dbReference type="EMBL" id="RGE74052.1"/>
    </source>
</evidence>
<dbReference type="Pfam" id="PF16316">
    <property type="entry name" value="DUF4956"/>
    <property type="match status" value="1"/>
</dbReference>
<dbReference type="RefSeq" id="WP_117530541.1">
    <property type="nucleotide sequence ID" value="NZ_QVLU01000002.1"/>
</dbReference>
<dbReference type="OrthoDB" id="9803265at2"/>
<sequence length="225" mass="25373">MKDYIYTIFQESGSLSTEEIFLHILVASILACVIYLSYYFTHAGGVYSKKFNVSLITLTILTATVMTVIGNNIALSLGMVGALSIVRFRTVIKDSRDTAYIFWTIIVGICCGVGDYIVAVIGSGAVFIVLLILGRVKNDNRRLLIIRGARNMERRIEAVVFDYFQAKAMMRVKNTSRDSIELIFEMPRKTYLLSNKKEKSIVEMLYELESIEYVNVVTQNDEISG</sequence>
<comment type="caution">
    <text evidence="2">The sequence shown here is derived from an EMBL/GenBank/DDBJ whole genome shotgun (WGS) entry which is preliminary data.</text>
</comment>
<dbReference type="Proteomes" id="UP000261166">
    <property type="component" value="Unassembled WGS sequence"/>
</dbReference>
<dbReference type="InterPro" id="IPR032531">
    <property type="entry name" value="DUF4956"/>
</dbReference>
<accession>A0A3E3J435</accession>
<dbReference type="AlphaFoldDB" id="A0A3E3J435"/>
<proteinExistence type="predicted"/>
<evidence type="ECO:0000313" key="3">
    <source>
        <dbReference type="Proteomes" id="UP000261166"/>
    </source>
</evidence>
<feature type="transmembrane region" description="Helical" evidence="1">
    <location>
        <begin position="20"/>
        <end position="41"/>
    </location>
</feature>